<feature type="region of interest" description="Disordered" evidence="1">
    <location>
        <begin position="287"/>
        <end position="311"/>
    </location>
</feature>
<evidence type="ECO:0000313" key="3">
    <source>
        <dbReference type="EMBL" id="KAF7839850.1"/>
    </source>
</evidence>
<evidence type="ECO:0000259" key="2">
    <source>
        <dbReference type="Pfam" id="PF14111"/>
    </source>
</evidence>
<name>A0A835CGW2_9FABA</name>
<gene>
    <name evidence="3" type="ORF">G2W53_008332</name>
</gene>
<dbReference type="Proteomes" id="UP000634136">
    <property type="component" value="Unassembled WGS sequence"/>
</dbReference>
<dbReference type="InterPro" id="IPR040256">
    <property type="entry name" value="At4g02000-like"/>
</dbReference>
<evidence type="ECO:0000313" key="4">
    <source>
        <dbReference type="Proteomes" id="UP000634136"/>
    </source>
</evidence>
<feature type="compositionally biased region" description="Acidic residues" evidence="1">
    <location>
        <begin position="34"/>
        <end position="44"/>
    </location>
</feature>
<reference evidence="3" key="1">
    <citation type="submission" date="2020-09" db="EMBL/GenBank/DDBJ databases">
        <title>Genome-Enabled Discovery of Anthraquinone Biosynthesis in Senna tora.</title>
        <authorList>
            <person name="Kang S.-H."/>
            <person name="Pandey R.P."/>
            <person name="Lee C.-M."/>
            <person name="Sim J.-S."/>
            <person name="Jeong J.-T."/>
            <person name="Choi B.-S."/>
            <person name="Jung M."/>
            <person name="Ginzburg D."/>
            <person name="Zhao K."/>
            <person name="Won S.Y."/>
            <person name="Oh T.-J."/>
            <person name="Yu Y."/>
            <person name="Kim N.-H."/>
            <person name="Lee O.R."/>
            <person name="Lee T.-H."/>
            <person name="Bashyal P."/>
            <person name="Kim T.-S."/>
            <person name="Lee W.-H."/>
            <person name="Kawkins C."/>
            <person name="Kim C.-K."/>
            <person name="Kim J.S."/>
            <person name="Ahn B.O."/>
            <person name="Rhee S.Y."/>
            <person name="Sohng J.K."/>
        </authorList>
    </citation>
    <scope>NUCLEOTIDE SEQUENCE</scope>
    <source>
        <tissue evidence="3">Leaf</tissue>
    </source>
</reference>
<feature type="compositionally biased region" description="Basic and acidic residues" evidence="1">
    <location>
        <begin position="375"/>
        <end position="385"/>
    </location>
</feature>
<accession>A0A835CGW2</accession>
<dbReference type="Pfam" id="PF14111">
    <property type="entry name" value="DUF4283"/>
    <property type="match status" value="1"/>
</dbReference>
<organism evidence="3 4">
    <name type="scientific">Senna tora</name>
    <dbReference type="NCBI Taxonomy" id="362788"/>
    <lineage>
        <taxon>Eukaryota</taxon>
        <taxon>Viridiplantae</taxon>
        <taxon>Streptophyta</taxon>
        <taxon>Embryophyta</taxon>
        <taxon>Tracheophyta</taxon>
        <taxon>Spermatophyta</taxon>
        <taxon>Magnoliopsida</taxon>
        <taxon>eudicotyledons</taxon>
        <taxon>Gunneridae</taxon>
        <taxon>Pentapetalae</taxon>
        <taxon>rosids</taxon>
        <taxon>fabids</taxon>
        <taxon>Fabales</taxon>
        <taxon>Fabaceae</taxon>
        <taxon>Caesalpinioideae</taxon>
        <taxon>Cassia clade</taxon>
        <taxon>Senna</taxon>
    </lineage>
</organism>
<feature type="compositionally biased region" description="Basic and acidic residues" evidence="1">
    <location>
        <begin position="458"/>
        <end position="467"/>
    </location>
</feature>
<feature type="domain" description="DUF4283" evidence="2">
    <location>
        <begin position="101"/>
        <end position="182"/>
    </location>
</feature>
<dbReference type="EMBL" id="JAAIUW010000003">
    <property type="protein sequence ID" value="KAF7839850.1"/>
    <property type="molecule type" value="Genomic_DNA"/>
</dbReference>
<dbReference type="PANTHER" id="PTHR31286:SF99">
    <property type="entry name" value="DUF4283 DOMAIN-CONTAINING PROTEIN"/>
    <property type="match status" value="1"/>
</dbReference>
<protein>
    <recommendedName>
        <fullName evidence="2">DUF4283 domain-containing protein</fullName>
    </recommendedName>
</protein>
<dbReference type="InterPro" id="IPR025558">
    <property type="entry name" value="DUF4283"/>
</dbReference>
<feature type="compositionally biased region" description="Polar residues" evidence="1">
    <location>
        <begin position="473"/>
        <end position="484"/>
    </location>
</feature>
<dbReference type="OrthoDB" id="1937106at2759"/>
<dbReference type="PANTHER" id="PTHR31286">
    <property type="entry name" value="GLYCINE-RICH CELL WALL STRUCTURAL PROTEIN 1.8-LIKE"/>
    <property type="match status" value="1"/>
</dbReference>
<sequence>MQENKLEKNGGNPKKSYKEAVRTLVRSLDFKEIENEDKQEDDYSVDNYSIEDKEESDTSSDESEDPSDPNGENRIKVRKDAFDRLDFTLSEKEWKRLCKPFKKSLIIKLLGKTVGFKFLLKKVNQLWGRTREIELVDLGNDYFLAKFDTFADQDFALIGGPWIILDHYLIIRPWTSLFSPNEQIQKLAAWVHLPDLPIELYDINFLSTLGNHIGKVIRIDVKTTQQLRGKYARLCVELDLEEPLLSQYCVHGMPRKIEYEGLHFICFECGIYGHDIEHCRIYKERKEKERKEKEQNAEKGTGDEESLGKNMGDSIERYGAWMTAQKPVRIRRTRSNPPSQQNVENKIQQAQCSRFAVLENNNKEDHGAKIIQPENENKNEKDSKVWTKSRKNPVFETQQTKENTSDQRPAFMEIGSPVKDVAKETESTEPQIDLGGDSVAMVISPRDEKIDANQNQNLKDKPPDPGRKKPPNTKGQSAPKVQSKGSRREFQAPNTPS</sequence>
<keyword evidence="4" id="KW-1185">Reference proteome</keyword>
<evidence type="ECO:0000256" key="1">
    <source>
        <dbReference type="SAM" id="MobiDB-lite"/>
    </source>
</evidence>
<feature type="compositionally biased region" description="Basic and acidic residues" evidence="1">
    <location>
        <begin position="287"/>
        <end position="302"/>
    </location>
</feature>
<comment type="caution">
    <text evidence="3">The sequence shown here is derived from an EMBL/GenBank/DDBJ whole genome shotgun (WGS) entry which is preliminary data.</text>
</comment>
<dbReference type="AlphaFoldDB" id="A0A835CGW2"/>
<proteinExistence type="predicted"/>
<feature type="region of interest" description="Disordered" evidence="1">
    <location>
        <begin position="33"/>
        <end position="75"/>
    </location>
</feature>
<feature type="region of interest" description="Disordered" evidence="1">
    <location>
        <begin position="365"/>
        <end position="497"/>
    </location>
</feature>
<feature type="compositionally biased region" description="Acidic residues" evidence="1">
    <location>
        <begin position="52"/>
        <end position="67"/>
    </location>
</feature>